<dbReference type="RefSeq" id="XP_002294630.1">
    <property type="nucleotide sequence ID" value="XM_002294594.1"/>
</dbReference>
<feature type="region of interest" description="Disordered" evidence="1">
    <location>
        <begin position="258"/>
        <end position="289"/>
    </location>
</feature>
<evidence type="ECO:0000256" key="1">
    <source>
        <dbReference type="SAM" id="MobiDB-lite"/>
    </source>
</evidence>
<dbReference type="PaxDb" id="35128-Thaps11590"/>
<dbReference type="GeneID" id="7447760"/>
<reference evidence="2 3" key="2">
    <citation type="journal article" date="2008" name="Nature">
        <title>The Phaeodactylum genome reveals the evolutionary history of diatom genomes.</title>
        <authorList>
            <person name="Bowler C."/>
            <person name="Allen A.E."/>
            <person name="Badger J.H."/>
            <person name="Grimwood J."/>
            <person name="Jabbari K."/>
            <person name="Kuo A."/>
            <person name="Maheswari U."/>
            <person name="Martens C."/>
            <person name="Maumus F."/>
            <person name="Otillar R.P."/>
            <person name="Rayko E."/>
            <person name="Salamov A."/>
            <person name="Vandepoele K."/>
            <person name="Beszteri B."/>
            <person name="Gruber A."/>
            <person name="Heijde M."/>
            <person name="Katinka M."/>
            <person name="Mock T."/>
            <person name="Valentin K."/>
            <person name="Verret F."/>
            <person name="Berges J.A."/>
            <person name="Brownlee C."/>
            <person name="Cadoret J.P."/>
            <person name="Chiovitti A."/>
            <person name="Choi C.J."/>
            <person name="Coesel S."/>
            <person name="De Martino A."/>
            <person name="Detter J.C."/>
            <person name="Durkin C."/>
            <person name="Falciatore A."/>
            <person name="Fournet J."/>
            <person name="Haruta M."/>
            <person name="Huysman M.J."/>
            <person name="Jenkins B.D."/>
            <person name="Jiroutova K."/>
            <person name="Jorgensen R.E."/>
            <person name="Joubert Y."/>
            <person name="Kaplan A."/>
            <person name="Kroger N."/>
            <person name="Kroth P.G."/>
            <person name="La Roche J."/>
            <person name="Lindquist E."/>
            <person name="Lommer M."/>
            <person name="Martin-Jezequel V."/>
            <person name="Lopez P.J."/>
            <person name="Lucas S."/>
            <person name="Mangogna M."/>
            <person name="McGinnis K."/>
            <person name="Medlin L.K."/>
            <person name="Montsant A."/>
            <person name="Oudot-Le Secq M.P."/>
            <person name="Napoli C."/>
            <person name="Obornik M."/>
            <person name="Parker M.S."/>
            <person name="Petit J.L."/>
            <person name="Porcel B.M."/>
            <person name="Poulsen N."/>
            <person name="Robison M."/>
            <person name="Rychlewski L."/>
            <person name="Rynearson T.A."/>
            <person name="Schmutz J."/>
            <person name="Shapiro H."/>
            <person name="Siaut M."/>
            <person name="Stanley M."/>
            <person name="Sussman M.R."/>
            <person name="Taylor A.R."/>
            <person name="Vardi A."/>
            <person name="von Dassow P."/>
            <person name="Vyverman W."/>
            <person name="Willis A."/>
            <person name="Wyrwicz L.S."/>
            <person name="Rokhsar D.S."/>
            <person name="Weissenbach J."/>
            <person name="Armbrust E.V."/>
            <person name="Green B.R."/>
            <person name="Van de Peer Y."/>
            <person name="Grigoriev I.V."/>
        </authorList>
    </citation>
    <scope>NUCLEOTIDE SEQUENCE [LARGE SCALE GENOMIC DNA]</scope>
    <source>
        <strain evidence="2 3">CCMP1335</strain>
    </source>
</reference>
<dbReference type="KEGG" id="tps:THAPSDRAFT_11590"/>
<dbReference type="EMBL" id="CM000652">
    <property type="protein sequence ID" value="EED87990.1"/>
    <property type="molecule type" value="Genomic_DNA"/>
</dbReference>
<dbReference type="InParanoid" id="B8CEZ4"/>
<name>B8CEZ4_THAPS</name>
<gene>
    <name evidence="2" type="ORF">THAPSDRAFT_11590</name>
</gene>
<dbReference type="AlphaFoldDB" id="B8CEZ4"/>
<reference evidence="2 3" key="1">
    <citation type="journal article" date="2004" name="Science">
        <title>The genome of the diatom Thalassiosira pseudonana: ecology, evolution, and metabolism.</title>
        <authorList>
            <person name="Armbrust E.V."/>
            <person name="Berges J.A."/>
            <person name="Bowler C."/>
            <person name="Green B.R."/>
            <person name="Martinez D."/>
            <person name="Putnam N.H."/>
            <person name="Zhou S."/>
            <person name="Allen A.E."/>
            <person name="Apt K.E."/>
            <person name="Bechner M."/>
            <person name="Brzezinski M.A."/>
            <person name="Chaal B.K."/>
            <person name="Chiovitti A."/>
            <person name="Davis A.K."/>
            <person name="Demarest M.S."/>
            <person name="Detter J.C."/>
            <person name="Glavina T."/>
            <person name="Goodstein D."/>
            <person name="Hadi M.Z."/>
            <person name="Hellsten U."/>
            <person name="Hildebrand M."/>
            <person name="Jenkins B.D."/>
            <person name="Jurka J."/>
            <person name="Kapitonov V.V."/>
            <person name="Kroger N."/>
            <person name="Lau W.W."/>
            <person name="Lane T.W."/>
            <person name="Larimer F.W."/>
            <person name="Lippmeier J.C."/>
            <person name="Lucas S."/>
            <person name="Medina M."/>
            <person name="Montsant A."/>
            <person name="Obornik M."/>
            <person name="Parker M.S."/>
            <person name="Palenik B."/>
            <person name="Pazour G.J."/>
            <person name="Richardson P.M."/>
            <person name="Rynearson T.A."/>
            <person name="Saito M.A."/>
            <person name="Schwartz D.C."/>
            <person name="Thamatrakoln K."/>
            <person name="Valentin K."/>
            <person name="Vardi A."/>
            <person name="Wilkerson F.P."/>
            <person name="Rokhsar D.S."/>
        </authorList>
    </citation>
    <scope>NUCLEOTIDE SEQUENCE [LARGE SCALE GENOMIC DNA]</scope>
    <source>
        <strain evidence="2 3">CCMP1335</strain>
    </source>
</reference>
<accession>B8CEZ4</accession>
<organism evidence="2 3">
    <name type="scientific">Thalassiosira pseudonana</name>
    <name type="common">Marine diatom</name>
    <name type="synonym">Cyclotella nana</name>
    <dbReference type="NCBI Taxonomy" id="35128"/>
    <lineage>
        <taxon>Eukaryota</taxon>
        <taxon>Sar</taxon>
        <taxon>Stramenopiles</taxon>
        <taxon>Ochrophyta</taxon>
        <taxon>Bacillariophyta</taxon>
        <taxon>Coscinodiscophyceae</taxon>
        <taxon>Thalassiosirophycidae</taxon>
        <taxon>Thalassiosirales</taxon>
        <taxon>Thalassiosiraceae</taxon>
        <taxon>Thalassiosira</taxon>
    </lineage>
</organism>
<proteinExistence type="predicted"/>
<sequence>MKGLQSHINILELNTLAYRCARGFISKNESSTFYKMKDDPRCQMPIQRWESETKGNITTLLGSGIVGLFDYPYPNMAAYILEMLPKIRGEEFEPTIVYTKRSAAQWAGSRIKHGFLLCREDYKSIKRQVENRVQGTDDTSSPYLSEFDIFECIRRAVVRHDNSNGKKHLSISDVFYFAQTPRNPKTGKRMTNHIRDHSPGVFRALRDSMQWHQDKYSGMAKFAPDFFGVDAQDEVGGDSKIEMEDSVDKEEEQYKVNHATNSDMSFENGSNEAVADDDKLDKDDDDSELESNDTAINLVAAAKAKKKRLSSMEVAEQLRSVLKEQGYNRTDGASSEQTKISKDQHLSCIGQFIFTKPYGRCFRARYGGKASTCFERNGSGKKIGKRKERTDEGYRPIGDKECYDWDRKRKQS</sequence>
<keyword evidence="3" id="KW-1185">Reference proteome</keyword>
<dbReference type="Proteomes" id="UP000001449">
    <property type="component" value="Chromosome 20"/>
</dbReference>
<protein>
    <submittedName>
        <fullName evidence="2">Uncharacterized protein</fullName>
    </submittedName>
</protein>
<dbReference type="HOGENOM" id="CLU_668184_0_0_1"/>
<feature type="compositionally biased region" description="Basic and acidic residues" evidence="1">
    <location>
        <begin position="388"/>
        <end position="398"/>
    </location>
</feature>
<evidence type="ECO:0000313" key="2">
    <source>
        <dbReference type="EMBL" id="EED87990.1"/>
    </source>
</evidence>
<evidence type="ECO:0000313" key="3">
    <source>
        <dbReference type="Proteomes" id="UP000001449"/>
    </source>
</evidence>
<feature type="region of interest" description="Disordered" evidence="1">
    <location>
        <begin position="377"/>
        <end position="398"/>
    </location>
</feature>
<feature type="compositionally biased region" description="Polar residues" evidence="1">
    <location>
        <begin position="258"/>
        <end position="271"/>
    </location>
</feature>